<dbReference type="InterPro" id="IPR050504">
    <property type="entry name" value="IgSF_BTN/MOG"/>
</dbReference>
<dbReference type="Ensembl" id="ENSEEET00000062963.1">
    <property type="protein sequence ID" value="ENSEEEP00000053785.1"/>
    <property type="gene ID" value="ENSEEEG00000025448.1"/>
</dbReference>
<dbReference type="InterPro" id="IPR007110">
    <property type="entry name" value="Ig-like_dom"/>
</dbReference>
<evidence type="ECO:0000313" key="5">
    <source>
        <dbReference type="Ensembl" id="ENSEEEP00000053785.1"/>
    </source>
</evidence>
<dbReference type="Pfam" id="PF07686">
    <property type="entry name" value="V-set"/>
    <property type="match status" value="1"/>
</dbReference>
<evidence type="ECO:0000256" key="1">
    <source>
        <dbReference type="ARBA" id="ARBA00004370"/>
    </source>
</evidence>
<dbReference type="PROSITE" id="PS51257">
    <property type="entry name" value="PROKAR_LIPOPROTEIN"/>
    <property type="match status" value="1"/>
</dbReference>
<dbReference type="PANTHER" id="PTHR24100">
    <property type="entry name" value="BUTYROPHILIN"/>
    <property type="match status" value="1"/>
</dbReference>
<keyword evidence="2" id="KW-0472">Membrane</keyword>
<name>A0AAY5EA54_ELEEL</name>
<reference evidence="5" key="2">
    <citation type="submission" date="2025-08" db="UniProtKB">
        <authorList>
            <consortium name="Ensembl"/>
        </authorList>
    </citation>
    <scope>IDENTIFICATION</scope>
</reference>
<keyword evidence="6" id="KW-1185">Reference proteome</keyword>
<comment type="subcellular location">
    <subcellularLocation>
        <location evidence="1">Membrane</location>
    </subcellularLocation>
</comment>
<evidence type="ECO:0000313" key="6">
    <source>
        <dbReference type="Proteomes" id="UP000314983"/>
    </source>
</evidence>
<dbReference type="GeneTree" id="ENSGT00980000198660"/>
<dbReference type="GO" id="GO:0050852">
    <property type="term" value="P:T cell receptor signaling pathway"/>
    <property type="evidence" value="ECO:0007669"/>
    <property type="project" value="TreeGrafter"/>
</dbReference>
<evidence type="ECO:0000259" key="4">
    <source>
        <dbReference type="PROSITE" id="PS50835"/>
    </source>
</evidence>
<dbReference type="InterPro" id="IPR013783">
    <property type="entry name" value="Ig-like_fold"/>
</dbReference>
<proteinExistence type="predicted"/>
<dbReference type="AlphaFoldDB" id="A0AAY5EA54"/>
<dbReference type="Proteomes" id="UP000314983">
    <property type="component" value="Chromosome 6"/>
</dbReference>
<dbReference type="SUPFAM" id="SSF48726">
    <property type="entry name" value="Immunoglobulin"/>
    <property type="match status" value="1"/>
</dbReference>
<protein>
    <recommendedName>
        <fullName evidence="4">Ig-like domain-containing protein</fullName>
    </recommendedName>
</protein>
<dbReference type="GO" id="GO:0009897">
    <property type="term" value="C:external side of plasma membrane"/>
    <property type="evidence" value="ECO:0007669"/>
    <property type="project" value="TreeGrafter"/>
</dbReference>
<feature type="domain" description="Ig-like" evidence="4">
    <location>
        <begin position="24"/>
        <end position="112"/>
    </location>
</feature>
<dbReference type="InterPro" id="IPR013106">
    <property type="entry name" value="Ig_V-set"/>
</dbReference>
<organism evidence="5 6">
    <name type="scientific">Electrophorus electricus</name>
    <name type="common">Electric eel</name>
    <name type="synonym">Gymnotus electricus</name>
    <dbReference type="NCBI Taxonomy" id="8005"/>
    <lineage>
        <taxon>Eukaryota</taxon>
        <taxon>Metazoa</taxon>
        <taxon>Chordata</taxon>
        <taxon>Craniata</taxon>
        <taxon>Vertebrata</taxon>
        <taxon>Euteleostomi</taxon>
        <taxon>Actinopterygii</taxon>
        <taxon>Neopterygii</taxon>
        <taxon>Teleostei</taxon>
        <taxon>Ostariophysi</taxon>
        <taxon>Gymnotiformes</taxon>
        <taxon>Gymnotoidei</taxon>
        <taxon>Gymnotidae</taxon>
        <taxon>Electrophorus</taxon>
    </lineage>
</organism>
<reference evidence="5" key="3">
    <citation type="submission" date="2025-09" db="UniProtKB">
        <authorList>
            <consortium name="Ensembl"/>
        </authorList>
    </citation>
    <scope>IDENTIFICATION</scope>
</reference>
<dbReference type="InterPro" id="IPR036179">
    <property type="entry name" value="Ig-like_dom_sf"/>
</dbReference>
<evidence type="ECO:0000256" key="3">
    <source>
        <dbReference type="ARBA" id="ARBA00023319"/>
    </source>
</evidence>
<dbReference type="GO" id="GO:0001817">
    <property type="term" value="P:regulation of cytokine production"/>
    <property type="evidence" value="ECO:0007669"/>
    <property type="project" value="TreeGrafter"/>
</dbReference>
<reference evidence="5 6" key="1">
    <citation type="submission" date="2020-05" db="EMBL/GenBank/DDBJ databases">
        <title>Electrophorus electricus (electric eel) genome, fEleEle1, primary haplotype.</title>
        <authorList>
            <person name="Myers G."/>
            <person name="Meyer A."/>
            <person name="Fedrigo O."/>
            <person name="Formenti G."/>
            <person name="Rhie A."/>
            <person name="Tracey A."/>
            <person name="Sims Y."/>
            <person name="Jarvis E.D."/>
        </authorList>
    </citation>
    <scope>NUCLEOTIDE SEQUENCE [LARGE SCALE GENOMIC DNA]</scope>
</reference>
<dbReference type="PROSITE" id="PS50835">
    <property type="entry name" value="IG_LIKE"/>
    <property type="match status" value="1"/>
</dbReference>
<sequence length="131" mass="14603">MSVKNSRDEFKLIGPCDGKLQFVSAVTLSCHLSPINNAVAMEIRWFIVGADCVCLYNNVQVIEGRGYEDRVSLFTQELQGGNVSLQLRDYGESDTGDYLCQVSSRDRTEDLTVRVAEGDSPVLKNEQLQHT</sequence>
<dbReference type="Gene3D" id="2.60.40.10">
    <property type="entry name" value="Immunoglobulins"/>
    <property type="match status" value="1"/>
</dbReference>
<keyword evidence="3" id="KW-0393">Immunoglobulin domain</keyword>
<dbReference type="PANTHER" id="PTHR24100:SF130">
    <property type="entry name" value="BUTYROPHILIN-LIKE PROTEIN 9"/>
    <property type="match status" value="1"/>
</dbReference>
<accession>A0AAY5EA54</accession>
<evidence type="ECO:0000256" key="2">
    <source>
        <dbReference type="ARBA" id="ARBA00023136"/>
    </source>
</evidence>
<dbReference type="GO" id="GO:0005102">
    <property type="term" value="F:signaling receptor binding"/>
    <property type="evidence" value="ECO:0007669"/>
    <property type="project" value="TreeGrafter"/>
</dbReference>